<reference evidence="1 2" key="2">
    <citation type="submission" date="2007-06" db="EMBL/GenBank/DDBJ databases">
        <title>Draft genome sequence of Pseudoflavonifractor capillosus ATCC 29799.</title>
        <authorList>
            <person name="Sudarsanam P."/>
            <person name="Ley R."/>
            <person name="Guruge J."/>
            <person name="Turnbaugh P.J."/>
            <person name="Mahowald M."/>
            <person name="Liep D."/>
            <person name="Gordon J."/>
        </authorList>
    </citation>
    <scope>NUCLEOTIDE SEQUENCE [LARGE SCALE GENOMIC DNA]</scope>
    <source>
        <strain evidence="1 2">ATCC 29799</strain>
    </source>
</reference>
<reference evidence="1 2" key="1">
    <citation type="submission" date="2007-04" db="EMBL/GenBank/DDBJ databases">
        <authorList>
            <person name="Fulton L."/>
            <person name="Clifton S."/>
            <person name="Fulton B."/>
            <person name="Xu J."/>
            <person name="Minx P."/>
            <person name="Pepin K.H."/>
            <person name="Johnson M."/>
            <person name="Thiruvilangam P."/>
            <person name="Bhonagiri V."/>
            <person name="Nash W.E."/>
            <person name="Mardis E.R."/>
            <person name="Wilson R.K."/>
        </authorList>
    </citation>
    <scope>NUCLEOTIDE SEQUENCE [LARGE SCALE GENOMIC DNA]</scope>
    <source>
        <strain evidence="1 2">ATCC 29799</strain>
    </source>
</reference>
<dbReference type="Proteomes" id="UP000003639">
    <property type="component" value="Unassembled WGS sequence"/>
</dbReference>
<sequence>MDWFIVSPLPSSVKQLGKRRERLSSCPKTIPHIYSLSQIDLFKQV</sequence>
<evidence type="ECO:0000313" key="1">
    <source>
        <dbReference type="EMBL" id="EDN01151.1"/>
    </source>
</evidence>
<gene>
    <name evidence="1" type="ORF">BACCAP_01092</name>
</gene>
<name>A6NSB3_9FIRM</name>
<dbReference type="EMBL" id="AAXG02000007">
    <property type="protein sequence ID" value="EDN01151.1"/>
    <property type="molecule type" value="Genomic_DNA"/>
</dbReference>
<dbReference type="AlphaFoldDB" id="A6NSB3"/>
<comment type="caution">
    <text evidence="1">The sequence shown here is derived from an EMBL/GenBank/DDBJ whole genome shotgun (WGS) entry which is preliminary data.</text>
</comment>
<accession>A6NSB3</accession>
<dbReference type="STRING" id="411467.BACCAP_01092"/>
<keyword evidence="2" id="KW-1185">Reference proteome</keyword>
<proteinExistence type="predicted"/>
<protein>
    <submittedName>
        <fullName evidence="1">Uncharacterized protein</fullName>
    </submittedName>
</protein>
<evidence type="ECO:0000313" key="2">
    <source>
        <dbReference type="Proteomes" id="UP000003639"/>
    </source>
</evidence>
<organism evidence="1 2">
    <name type="scientific">Pseudoflavonifractor capillosus ATCC 29799</name>
    <dbReference type="NCBI Taxonomy" id="411467"/>
    <lineage>
        <taxon>Bacteria</taxon>
        <taxon>Bacillati</taxon>
        <taxon>Bacillota</taxon>
        <taxon>Clostridia</taxon>
        <taxon>Eubacteriales</taxon>
        <taxon>Oscillospiraceae</taxon>
        <taxon>Pseudoflavonifractor</taxon>
    </lineage>
</organism>